<feature type="transmembrane region" description="Helical" evidence="2">
    <location>
        <begin position="563"/>
        <end position="583"/>
    </location>
</feature>
<keyword evidence="2" id="KW-1133">Transmembrane helix</keyword>
<evidence type="ECO:0000313" key="4">
    <source>
        <dbReference type="Proteomes" id="UP000014978"/>
    </source>
</evidence>
<feature type="transmembrane region" description="Helical" evidence="2">
    <location>
        <begin position="722"/>
        <end position="740"/>
    </location>
</feature>
<gene>
    <name evidence="3" type="ORF">SLOPH_2447</name>
</gene>
<feature type="transmembrane region" description="Helical" evidence="2">
    <location>
        <begin position="507"/>
        <end position="527"/>
    </location>
</feature>
<feature type="compositionally biased region" description="Basic and acidic residues" evidence="1">
    <location>
        <begin position="1"/>
        <end position="15"/>
    </location>
</feature>
<feature type="transmembrane region" description="Helical" evidence="2">
    <location>
        <begin position="752"/>
        <end position="781"/>
    </location>
</feature>
<sequence>MTQSKDDITDVEDRTNNISKNSIDTEENTHNIDESKNNTINIEETTYEQSETVGSILDKICERKERIRERLNEEKHDKDKDEEIIRFENEMKNIEKSIEDDNDSLEKHNKRIKNKIEMFIKRTEEEYERKKEDNNNGCDKNSDNNSNNNNNNNSNNDIIVNFDDKNIIGPENIKIITNNKNIAINNNTESKDINIISYPPIELKMNDSLSNSLLSINDVTDIKEEEEVNIKEVKILGENEIGHKILNISKENETFLKTIIEDFLKSEEIMLEDLNIENMEESKTDDEIIVESKIINHDDDKSIRNDSRRDNNFIVENICDDKINAKTGNKVCDGKINVNKIKVKDLEVEEKSIIKIIDSGRLRVITHSEEENMSNSFISNSDRMLDIYMIFIRFVLIFIMENLSIGSSVFGISEFNSFGCFFHALTTIIIFFILFVTQRLKIRWKIHSELLVYMQCIIKICCMGCRNNREALYNGLIVLGISVIIFFIFGFMMFGKVKTIKNIPIPILKGVMICSALNFLLMGFITYVDISDFRIGTNGIFLFFISMIIAALFLCLENYNKKISYTVYFTGFIFFLLSFIFFYSDKYNNICNYLIGLGIYNGNRTGSGYYFSTEIFYFRKTEIAISYISIFKSIYFIFSVTSILFIICIYIVDNDYENSFNCKPRTINYLISASSVGMKSVQVEKNTKIRKSGIALANLLSILFLILYILFYKYFIFVWPKILTSTFFLYFALKIFYDIFKNINEFTTTEFLFCLLTGITSFIFLNAYIGICLGYITYFYYIKTKKIKNTPDFIQSENIMRCSKETKPISIITVNGSLDFLNIHKLMDIQPQDISVFDFTNCTYIDMNARKYLENLNKRNFNGIIIGEPKNLKKVRWNSNTNIIFCRDMAGFLEMVNENKI</sequence>
<dbReference type="AlphaFoldDB" id="S7W656"/>
<evidence type="ECO:0000256" key="1">
    <source>
        <dbReference type="SAM" id="MobiDB-lite"/>
    </source>
</evidence>
<feature type="transmembrane region" description="Helical" evidence="2">
    <location>
        <begin position="695"/>
        <end position="716"/>
    </location>
</feature>
<dbReference type="InParanoid" id="S7W656"/>
<feature type="transmembrane region" description="Helical" evidence="2">
    <location>
        <begin position="387"/>
        <end position="409"/>
    </location>
</feature>
<accession>S7W656</accession>
<keyword evidence="4" id="KW-1185">Reference proteome</keyword>
<evidence type="ECO:0000256" key="2">
    <source>
        <dbReference type="SAM" id="Phobius"/>
    </source>
</evidence>
<feature type="compositionally biased region" description="Low complexity" evidence="1">
    <location>
        <begin position="135"/>
        <end position="154"/>
    </location>
</feature>
<proteinExistence type="predicted"/>
<feature type="transmembrane region" description="Helical" evidence="2">
    <location>
        <begin position="634"/>
        <end position="652"/>
    </location>
</feature>
<feature type="transmembrane region" description="Helical" evidence="2">
    <location>
        <begin position="539"/>
        <end position="556"/>
    </location>
</feature>
<feature type="transmembrane region" description="Helical" evidence="2">
    <location>
        <begin position="415"/>
        <end position="436"/>
    </location>
</feature>
<dbReference type="EMBL" id="ATCN01000922">
    <property type="protein sequence ID" value="EPR78236.1"/>
    <property type="molecule type" value="Genomic_DNA"/>
</dbReference>
<dbReference type="Proteomes" id="UP000014978">
    <property type="component" value="Unassembled WGS sequence"/>
</dbReference>
<feature type="region of interest" description="Disordered" evidence="1">
    <location>
        <begin position="1"/>
        <end position="31"/>
    </location>
</feature>
<keyword evidence="2" id="KW-0812">Transmembrane</keyword>
<comment type="caution">
    <text evidence="3">The sequence shown here is derived from an EMBL/GenBank/DDBJ whole genome shotgun (WGS) entry which is preliminary data.</text>
</comment>
<dbReference type="VEuPathDB" id="MicrosporidiaDB:SLOPH_2447"/>
<protein>
    <submittedName>
        <fullName evidence="3">Uncharacterized protein</fullName>
    </submittedName>
</protein>
<organism evidence="3 4">
    <name type="scientific">Spraguea lophii (strain 42_110)</name>
    <name type="common">Microsporidian parasite</name>
    <dbReference type="NCBI Taxonomy" id="1358809"/>
    <lineage>
        <taxon>Eukaryota</taxon>
        <taxon>Fungi</taxon>
        <taxon>Fungi incertae sedis</taxon>
        <taxon>Microsporidia</taxon>
        <taxon>Spragueidae</taxon>
        <taxon>Spraguea</taxon>
    </lineage>
</organism>
<feature type="region of interest" description="Disordered" evidence="1">
    <location>
        <begin position="126"/>
        <end position="154"/>
    </location>
</feature>
<name>S7W656_SPRLO</name>
<reference evidence="4" key="1">
    <citation type="journal article" date="2013" name="PLoS Genet.">
        <title>The genome of Spraguea lophii and the basis of host-microsporidian interactions.</title>
        <authorList>
            <person name="Campbell S.E."/>
            <person name="Williams T.A."/>
            <person name="Yousuf A."/>
            <person name="Soanes D.M."/>
            <person name="Paszkiewicz K.H."/>
            <person name="Williams B.A.P."/>
        </authorList>
    </citation>
    <scope>NUCLEOTIDE SEQUENCE [LARGE SCALE GENOMIC DNA]</scope>
    <source>
        <strain evidence="4">42_110</strain>
    </source>
</reference>
<feature type="transmembrane region" description="Helical" evidence="2">
    <location>
        <begin position="472"/>
        <end position="495"/>
    </location>
</feature>
<keyword evidence="2" id="KW-0472">Membrane</keyword>
<dbReference type="HOGENOM" id="CLU_321633_0_0_1"/>
<evidence type="ECO:0000313" key="3">
    <source>
        <dbReference type="EMBL" id="EPR78236.1"/>
    </source>
</evidence>